<accession>A0AAE1SIS8</accession>
<sequence>METNDLQTLHTLPKPKLLQNSRDRVNTYAYPCEGIICDYTIFTAQYAAQHGICRVT</sequence>
<proteinExistence type="predicted"/>
<dbReference type="EMBL" id="JAVYJV010000005">
    <property type="protein sequence ID" value="KAK4370456.1"/>
    <property type="molecule type" value="Genomic_DNA"/>
</dbReference>
<dbReference type="AlphaFoldDB" id="A0AAE1SIS8"/>
<organism evidence="1 2">
    <name type="scientific">Anisodus tanguticus</name>
    <dbReference type="NCBI Taxonomy" id="243964"/>
    <lineage>
        <taxon>Eukaryota</taxon>
        <taxon>Viridiplantae</taxon>
        <taxon>Streptophyta</taxon>
        <taxon>Embryophyta</taxon>
        <taxon>Tracheophyta</taxon>
        <taxon>Spermatophyta</taxon>
        <taxon>Magnoliopsida</taxon>
        <taxon>eudicotyledons</taxon>
        <taxon>Gunneridae</taxon>
        <taxon>Pentapetalae</taxon>
        <taxon>asterids</taxon>
        <taxon>lamiids</taxon>
        <taxon>Solanales</taxon>
        <taxon>Solanaceae</taxon>
        <taxon>Solanoideae</taxon>
        <taxon>Hyoscyameae</taxon>
        <taxon>Anisodus</taxon>
    </lineage>
</organism>
<name>A0AAE1SIS8_9SOLA</name>
<evidence type="ECO:0000313" key="2">
    <source>
        <dbReference type="Proteomes" id="UP001291623"/>
    </source>
</evidence>
<keyword evidence="2" id="KW-1185">Reference proteome</keyword>
<gene>
    <name evidence="1" type="ORF">RND71_009931</name>
</gene>
<evidence type="ECO:0000313" key="1">
    <source>
        <dbReference type="EMBL" id="KAK4370456.1"/>
    </source>
</evidence>
<comment type="caution">
    <text evidence="1">The sequence shown here is derived from an EMBL/GenBank/DDBJ whole genome shotgun (WGS) entry which is preliminary data.</text>
</comment>
<dbReference type="Proteomes" id="UP001291623">
    <property type="component" value="Unassembled WGS sequence"/>
</dbReference>
<protein>
    <submittedName>
        <fullName evidence="1">Uncharacterized protein</fullName>
    </submittedName>
</protein>
<reference evidence="1" key="1">
    <citation type="submission" date="2023-12" db="EMBL/GenBank/DDBJ databases">
        <title>Genome assembly of Anisodus tanguticus.</title>
        <authorList>
            <person name="Wang Y.-J."/>
        </authorList>
    </citation>
    <scope>NUCLEOTIDE SEQUENCE</scope>
    <source>
        <strain evidence="1">KB-2021</strain>
        <tissue evidence="1">Leaf</tissue>
    </source>
</reference>